<evidence type="ECO:0000256" key="2">
    <source>
        <dbReference type="ARBA" id="ARBA00012483"/>
    </source>
</evidence>
<accession>A0AAD8U4F1</accession>
<evidence type="ECO:0000256" key="5">
    <source>
        <dbReference type="ARBA" id="ARBA00022771"/>
    </source>
</evidence>
<keyword evidence="4" id="KW-0479">Metal-binding</keyword>
<keyword evidence="5 8" id="KW-0863">Zinc-finger</keyword>
<protein>
    <recommendedName>
        <fullName evidence="2">RING-type E3 ubiquitin transferase</fullName>
        <ecNumber evidence="2">2.3.2.27</ecNumber>
    </recommendedName>
</protein>
<gene>
    <name evidence="11" type="ORF">QYE76_015453</name>
</gene>
<evidence type="ECO:0000256" key="9">
    <source>
        <dbReference type="SAM" id="MobiDB-lite"/>
    </source>
</evidence>
<comment type="caution">
    <text evidence="11">The sequence shown here is derived from an EMBL/GenBank/DDBJ whole genome shotgun (WGS) entry which is preliminary data.</text>
</comment>
<dbReference type="InterPro" id="IPR013083">
    <property type="entry name" value="Znf_RING/FYVE/PHD"/>
</dbReference>
<dbReference type="Pfam" id="PF13639">
    <property type="entry name" value="zf-RING_2"/>
    <property type="match status" value="1"/>
</dbReference>
<dbReference type="AlphaFoldDB" id="A0AAD8U4F1"/>
<dbReference type="InterPro" id="IPR045191">
    <property type="entry name" value="MBR1/2-like"/>
</dbReference>
<feature type="domain" description="RING-type" evidence="10">
    <location>
        <begin position="450"/>
        <end position="491"/>
    </location>
</feature>
<evidence type="ECO:0000256" key="7">
    <source>
        <dbReference type="ARBA" id="ARBA00022833"/>
    </source>
</evidence>
<dbReference type="GO" id="GO:0061630">
    <property type="term" value="F:ubiquitin protein ligase activity"/>
    <property type="evidence" value="ECO:0007669"/>
    <property type="project" value="UniProtKB-EC"/>
</dbReference>
<evidence type="ECO:0000256" key="6">
    <source>
        <dbReference type="ARBA" id="ARBA00022786"/>
    </source>
</evidence>
<keyword evidence="3" id="KW-0808">Transferase</keyword>
<evidence type="ECO:0000256" key="8">
    <source>
        <dbReference type="PROSITE-ProRule" id="PRU00175"/>
    </source>
</evidence>
<organism evidence="11 12">
    <name type="scientific">Lolium multiflorum</name>
    <name type="common">Italian ryegrass</name>
    <name type="synonym">Lolium perenne subsp. multiflorum</name>
    <dbReference type="NCBI Taxonomy" id="4521"/>
    <lineage>
        <taxon>Eukaryota</taxon>
        <taxon>Viridiplantae</taxon>
        <taxon>Streptophyta</taxon>
        <taxon>Embryophyta</taxon>
        <taxon>Tracheophyta</taxon>
        <taxon>Spermatophyta</taxon>
        <taxon>Magnoliopsida</taxon>
        <taxon>Liliopsida</taxon>
        <taxon>Poales</taxon>
        <taxon>Poaceae</taxon>
        <taxon>BOP clade</taxon>
        <taxon>Pooideae</taxon>
        <taxon>Poodae</taxon>
        <taxon>Poeae</taxon>
        <taxon>Poeae Chloroplast Group 2 (Poeae type)</taxon>
        <taxon>Loliodinae</taxon>
        <taxon>Loliinae</taxon>
        <taxon>Lolium</taxon>
    </lineage>
</organism>
<evidence type="ECO:0000256" key="1">
    <source>
        <dbReference type="ARBA" id="ARBA00000900"/>
    </source>
</evidence>
<dbReference type="GO" id="GO:0008270">
    <property type="term" value="F:zinc ion binding"/>
    <property type="evidence" value="ECO:0007669"/>
    <property type="project" value="UniProtKB-KW"/>
</dbReference>
<keyword evidence="12" id="KW-1185">Reference proteome</keyword>
<feature type="region of interest" description="Disordered" evidence="9">
    <location>
        <begin position="121"/>
        <end position="144"/>
    </location>
</feature>
<dbReference type="PROSITE" id="PS50089">
    <property type="entry name" value="ZF_RING_2"/>
    <property type="match status" value="1"/>
</dbReference>
<reference evidence="11" key="1">
    <citation type="submission" date="2023-07" db="EMBL/GenBank/DDBJ databases">
        <title>A chromosome-level genome assembly of Lolium multiflorum.</title>
        <authorList>
            <person name="Chen Y."/>
            <person name="Copetti D."/>
            <person name="Kolliker R."/>
            <person name="Studer B."/>
        </authorList>
    </citation>
    <scope>NUCLEOTIDE SEQUENCE</scope>
    <source>
        <strain evidence="11">02402/16</strain>
        <tissue evidence="11">Leaf</tissue>
    </source>
</reference>
<sequence>MSHRNISWTHQVANLESERGLVQAQPDNLTNGGTGSNLSNPGVQVAFGIPGNSTNVGVRDLRSYYESINNQHQHGQNLYPHVGIDPSSVYPSTMYNPSIPTPSANRYAPHTQSFGLGNPLPSSSYHQVATGTLDDSSSSSNFGDTTREFIKRKNAVLESGHHFVHGFASSSSSGHAPQNPAHGPWASFESHGAPHAASADAPNRNSMATHPSLVHYGNYVFPAGHMGQSNTWNTQPANGIADGVPHWEYNNAVRNPPGHFVHSGTIGMPNGSLQDYQAGHSAICHGPLPHFGPIPVHSMQAPAMLNHIQMPGPQRHSNTVHGVNASGIGLTLDPRLAFLYNSGHTTGPQIHGFLSNQVNNGSLRMLPYENAALMDLSRFYEADHLIDEHLDMGLDIDSMTYEELVALEEQIGYVSTGLTESYIKENLRLNLYVPGAACMSDQSPLENDACIICQEEYQAREVVGTLDCRHKYHAACIKQWLMVKNLCPICKTTALSADRSSG</sequence>
<dbReference type="PANTHER" id="PTHR22937">
    <property type="entry name" value="E3 UBIQUITIN-PROTEIN LIGASE RNF165"/>
    <property type="match status" value="1"/>
</dbReference>
<dbReference type="PANTHER" id="PTHR22937:SF104">
    <property type="entry name" value="RING-TYPE E3 UBIQUITIN TRANSFERASE"/>
    <property type="match status" value="1"/>
</dbReference>
<dbReference type="SUPFAM" id="SSF57850">
    <property type="entry name" value="RING/U-box"/>
    <property type="match status" value="1"/>
</dbReference>
<evidence type="ECO:0000259" key="10">
    <source>
        <dbReference type="PROSITE" id="PS50089"/>
    </source>
</evidence>
<proteinExistence type="predicted"/>
<dbReference type="Proteomes" id="UP001231189">
    <property type="component" value="Unassembled WGS sequence"/>
</dbReference>
<evidence type="ECO:0000313" key="11">
    <source>
        <dbReference type="EMBL" id="KAK1698756.1"/>
    </source>
</evidence>
<evidence type="ECO:0000256" key="3">
    <source>
        <dbReference type="ARBA" id="ARBA00022679"/>
    </source>
</evidence>
<dbReference type="InterPro" id="IPR001841">
    <property type="entry name" value="Znf_RING"/>
</dbReference>
<dbReference type="EC" id="2.3.2.27" evidence="2"/>
<comment type="catalytic activity">
    <reaction evidence="1">
        <text>S-ubiquitinyl-[E2 ubiquitin-conjugating enzyme]-L-cysteine + [acceptor protein]-L-lysine = [E2 ubiquitin-conjugating enzyme]-L-cysteine + N(6)-ubiquitinyl-[acceptor protein]-L-lysine.</text>
        <dbReference type="EC" id="2.3.2.27"/>
    </reaction>
</comment>
<keyword evidence="7" id="KW-0862">Zinc</keyword>
<keyword evidence="6" id="KW-0833">Ubl conjugation pathway</keyword>
<evidence type="ECO:0000256" key="4">
    <source>
        <dbReference type="ARBA" id="ARBA00022723"/>
    </source>
</evidence>
<dbReference type="SMART" id="SM00184">
    <property type="entry name" value="RING"/>
    <property type="match status" value="1"/>
</dbReference>
<evidence type="ECO:0000313" key="12">
    <source>
        <dbReference type="Proteomes" id="UP001231189"/>
    </source>
</evidence>
<feature type="region of interest" description="Disordered" evidence="9">
    <location>
        <begin position="168"/>
        <end position="209"/>
    </location>
</feature>
<dbReference type="EMBL" id="JAUUTY010000001">
    <property type="protein sequence ID" value="KAK1698756.1"/>
    <property type="molecule type" value="Genomic_DNA"/>
</dbReference>
<name>A0AAD8U4F1_LOLMU</name>
<dbReference type="FunFam" id="3.30.40.10:FF:000467">
    <property type="entry name" value="C-terminal zinc-finger"/>
    <property type="match status" value="1"/>
</dbReference>
<dbReference type="Gene3D" id="3.30.40.10">
    <property type="entry name" value="Zinc/RING finger domain, C3HC4 (zinc finger)"/>
    <property type="match status" value="1"/>
</dbReference>